<dbReference type="GO" id="GO:0015036">
    <property type="term" value="F:disulfide oxidoreductase activity"/>
    <property type="evidence" value="ECO:0007669"/>
    <property type="project" value="UniProtKB-ARBA"/>
</dbReference>
<dbReference type="InterPro" id="IPR036249">
    <property type="entry name" value="Thioredoxin-like_sf"/>
</dbReference>
<evidence type="ECO:0000256" key="14">
    <source>
        <dbReference type="ARBA" id="ARBA00023128"/>
    </source>
</evidence>
<keyword evidence="22" id="KW-1185">Reference proteome</keyword>
<comment type="caution">
    <text evidence="21">The sequence shown here is derived from an EMBL/GenBank/DDBJ whole genome shotgun (WGS) entry which is preliminary data.</text>
</comment>
<evidence type="ECO:0000256" key="16">
    <source>
        <dbReference type="ARBA" id="ARBA00055846"/>
    </source>
</evidence>
<comment type="similarity">
    <text evidence="3">Belongs to the mitochondrial carrier (TC 2.A.29) family.</text>
</comment>
<dbReference type="FunFam" id="3.40.30.10:FF:000092">
    <property type="entry name" value="Monothiol glutaredoxin"/>
    <property type="match status" value="1"/>
</dbReference>
<feature type="domain" description="Glutaredoxin" evidence="20">
    <location>
        <begin position="197"/>
        <end position="261"/>
    </location>
</feature>
<dbReference type="GO" id="GO:0006879">
    <property type="term" value="P:intracellular iron ion homeostasis"/>
    <property type="evidence" value="ECO:0007669"/>
    <property type="project" value="UniProtKB-ARBA"/>
</dbReference>
<dbReference type="InterPro" id="IPR018108">
    <property type="entry name" value="MCP_transmembrane"/>
</dbReference>
<dbReference type="Proteomes" id="UP001161017">
    <property type="component" value="Unassembled WGS sequence"/>
</dbReference>
<dbReference type="InterPro" id="IPR002067">
    <property type="entry name" value="MCP"/>
</dbReference>
<dbReference type="PANTHER" id="PTHR24089">
    <property type="entry name" value="SOLUTE CARRIER FAMILY 25"/>
    <property type="match status" value="1"/>
</dbReference>
<keyword evidence="7 17" id="KW-0812">Transmembrane</keyword>
<evidence type="ECO:0000256" key="1">
    <source>
        <dbReference type="ARBA" id="ARBA00002238"/>
    </source>
</evidence>
<dbReference type="GO" id="GO:0090422">
    <property type="term" value="F:thiamine pyrophosphate transmembrane transporter activity"/>
    <property type="evidence" value="ECO:0007669"/>
    <property type="project" value="UniProtKB-ARBA"/>
</dbReference>
<keyword evidence="13" id="KW-0411">Iron-sulfur</keyword>
<dbReference type="EMBL" id="JAPUFD010000014">
    <property type="protein sequence ID" value="MDI1491398.1"/>
    <property type="molecule type" value="Genomic_DNA"/>
</dbReference>
<feature type="repeat" description="Solcar" evidence="17">
    <location>
        <begin position="408"/>
        <end position="494"/>
    </location>
</feature>
<evidence type="ECO:0000256" key="18">
    <source>
        <dbReference type="SAM" id="MobiDB-lite"/>
    </source>
</evidence>
<comment type="similarity">
    <text evidence="4">Belongs to the glutaredoxin family. Monothiol subfamily.</text>
</comment>
<dbReference type="Pfam" id="PF00085">
    <property type="entry name" value="Thioredoxin"/>
    <property type="match status" value="1"/>
</dbReference>
<evidence type="ECO:0000259" key="19">
    <source>
        <dbReference type="Pfam" id="PF00085"/>
    </source>
</evidence>
<keyword evidence="8" id="KW-0479">Metal-binding</keyword>
<reference evidence="21" key="1">
    <citation type="journal article" date="2023" name="Genome Biol. Evol.">
        <title>First Whole Genome Sequence and Flow Cytometry Genome Size Data for the Lichen-Forming Fungus Ramalina farinacea (Ascomycota).</title>
        <authorList>
            <person name="Llewellyn T."/>
            <person name="Mian S."/>
            <person name="Hill R."/>
            <person name="Leitch I.J."/>
            <person name="Gaya E."/>
        </authorList>
    </citation>
    <scope>NUCLEOTIDE SEQUENCE</scope>
    <source>
        <strain evidence="21">LIQ254RAFAR</strain>
    </source>
</reference>
<dbReference type="SUPFAM" id="SSF52833">
    <property type="entry name" value="Thioredoxin-like"/>
    <property type="match status" value="2"/>
</dbReference>
<dbReference type="InterPro" id="IPR033658">
    <property type="entry name" value="GRX_PICOT-like"/>
</dbReference>
<dbReference type="PROSITE" id="PS50920">
    <property type="entry name" value="SOLCAR"/>
    <property type="match status" value="3"/>
</dbReference>
<feature type="repeat" description="Solcar" evidence="17">
    <location>
        <begin position="501"/>
        <end position="597"/>
    </location>
</feature>
<sequence length="608" mass="65414">MSQITDITSDTAFHTHLSSLPPTALAVISFHTPWAAPCKQMRTILETLASSYPSQSPPTISFLSLDAEELPDVSESYDVTAVPFLVLQRGDKVLESVSGSDAAKVRDAVEKHGGKGGNTGKLGLPPALETTPRQEEEGEEGGDGGVNGAKGGGGAKNLSGYAPGANDPATAPEMSGNAGQKEELEKRLGELVKAAPVMLFMKGTPSTPQCGFSRQLVGLLREKGVRYGFFNILADEDVRQGLKEWSDWPTFPQLYLQGELVGGLDIVKEELENNEDFFAEFQAAPKGKGGMAAPEAQTQPGSRLQVFAAGATAGLISRFCIAPLDVLKIRLQLQIHSLSDPLDTQSYRRRNISRFGTVETFKNILRNEGVTAFWKGNIPAELLYISYGAVQFSTYRQCTHLLHPLRLSNKAEAFVAGAVAGATATTLTYPLDLLRTRFAAQGPQRVYKSLRSGIRDIARQEGAKGFFQGLAAAVTQVVPYMGLFFGTYETLRPRLAGLSLPFGSGDATAGILAGICAKTGVFPLDLIRKRLQVQGPTRAQYLGGKIPVYGKGVYRTGKAIVAKEGWKGLYRGLGVGLVKSAPASAITMWTYERALMIMKSWDSSRDAR</sequence>
<evidence type="ECO:0000256" key="9">
    <source>
        <dbReference type="ARBA" id="ARBA00022737"/>
    </source>
</evidence>
<feature type="domain" description="Thioredoxin" evidence="19">
    <location>
        <begin position="8"/>
        <end position="106"/>
    </location>
</feature>
<dbReference type="PROSITE" id="PS51354">
    <property type="entry name" value="GLUTAREDOXIN_2"/>
    <property type="match status" value="1"/>
</dbReference>
<comment type="function">
    <text evidence="16">Monothiol glutaredoxin involved in the biogenesis of iron-sulfur clusters. Binds one iron-sulfur cluster per dimer. The iron-sulfur cluster is bound between subunits, and is complexed by a bound glutathione and a cysteine residue from each subunit.</text>
</comment>
<dbReference type="Gene3D" id="1.50.40.10">
    <property type="entry name" value="Mitochondrial carrier domain"/>
    <property type="match status" value="1"/>
</dbReference>
<dbReference type="Pfam" id="PF00153">
    <property type="entry name" value="Mito_carr"/>
    <property type="match status" value="3"/>
</dbReference>
<dbReference type="Gene3D" id="3.40.30.10">
    <property type="entry name" value="Glutaredoxin"/>
    <property type="match status" value="2"/>
</dbReference>
<gene>
    <name evidence="21" type="primary">GRX3</name>
    <name evidence="21" type="ORF">OHK93_002607</name>
</gene>
<feature type="repeat" description="Solcar" evidence="17">
    <location>
        <begin position="301"/>
        <end position="401"/>
    </location>
</feature>
<evidence type="ECO:0000256" key="11">
    <source>
        <dbReference type="ARBA" id="ARBA00022989"/>
    </source>
</evidence>
<keyword evidence="12" id="KW-0408">Iron</keyword>
<comment type="subcellular location">
    <subcellularLocation>
        <location evidence="2">Mitochondrion inner membrane</location>
        <topology evidence="2">Multi-pass membrane protein</topology>
    </subcellularLocation>
</comment>
<evidence type="ECO:0000259" key="20">
    <source>
        <dbReference type="Pfam" id="PF00462"/>
    </source>
</evidence>
<dbReference type="CDD" id="cd02984">
    <property type="entry name" value="TRX_PICOT"/>
    <property type="match status" value="1"/>
</dbReference>
<dbReference type="GO" id="GO:0051536">
    <property type="term" value="F:iron-sulfur cluster binding"/>
    <property type="evidence" value="ECO:0007669"/>
    <property type="project" value="UniProtKB-KW"/>
</dbReference>
<feature type="compositionally biased region" description="Gly residues" evidence="18">
    <location>
        <begin position="143"/>
        <end position="155"/>
    </location>
</feature>
<dbReference type="InterPro" id="IPR002109">
    <property type="entry name" value="Glutaredoxin"/>
</dbReference>
<evidence type="ECO:0000256" key="15">
    <source>
        <dbReference type="ARBA" id="ARBA00023136"/>
    </source>
</evidence>
<dbReference type="FunFam" id="1.50.40.10:FF:000011">
    <property type="entry name" value="Mitochondrial thiamine pyrophosphate carrier 1"/>
    <property type="match status" value="1"/>
</dbReference>
<evidence type="ECO:0000256" key="10">
    <source>
        <dbReference type="ARBA" id="ARBA00022792"/>
    </source>
</evidence>
<evidence type="ECO:0000256" key="3">
    <source>
        <dbReference type="ARBA" id="ARBA00006375"/>
    </source>
</evidence>
<name>A0AA43QRP4_9LECA</name>
<evidence type="ECO:0000256" key="5">
    <source>
        <dbReference type="ARBA" id="ARBA00021935"/>
    </source>
</evidence>
<organism evidence="21 22">
    <name type="scientific">Ramalina farinacea</name>
    <dbReference type="NCBI Taxonomy" id="258253"/>
    <lineage>
        <taxon>Eukaryota</taxon>
        <taxon>Fungi</taxon>
        <taxon>Dikarya</taxon>
        <taxon>Ascomycota</taxon>
        <taxon>Pezizomycotina</taxon>
        <taxon>Lecanoromycetes</taxon>
        <taxon>OSLEUM clade</taxon>
        <taxon>Lecanoromycetidae</taxon>
        <taxon>Lecanorales</taxon>
        <taxon>Lecanorineae</taxon>
        <taxon>Ramalinaceae</taxon>
        <taxon>Ramalina</taxon>
    </lineage>
</organism>
<dbReference type="PRINTS" id="PR00926">
    <property type="entry name" value="MITOCARRIER"/>
</dbReference>
<feature type="region of interest" description="Disordered" evidence="18">
    <location>
        <begin position="109"/>
        <end position="183"/>
    </location>
</feature>
<evidence type="ECO:0000256" key="7">
    <source>
        <dbReference type="ARBA" id="ARBA00022692"/>
    </source>
</evidence>
<keyword evidence="6" id="KW-0813">Transport</keyword>
<keyword evidence="10" id="KW-0999">Mitochondrion inner membrane</keyword>
<accession>A0AA43QRP4</accession>
<dbReference type="CDD" id="cd03028">
    <property type="entry name" value="GRX_PICOT_like"/>
    <property type="match status" value="1"/>
</dbReference>
<dbReference type="GO" id="GO:0046872">
    <property type="term" value="F:metal ion binding"/>
    <property type="evidence" value="ECO:0007669"/>
    <property type="project" value="UniProtKB-KW"/>
</dbReference>
<dbReference type="Pfam" id="PF00462">
    <property type="entry name" value="Glutaredoxin"/>
    <property type="match status" value="1"/>
</dbReference>
<keyword evidence="11" id="KW-1133">Transmembrane helix</keyword>
<evidence type="ECO:0000256" key="17">
    <source>
        <dbReference type="PROSITE-ProRule" id="PRU00282"/>
    </source>
</evidence>
<dbReference type="FunFam" id="3.40.30.10:FF:000012">
    <property type="entry name" value="Monothiol glutaredoxin"/>
    <property type="match status" value="1"/>
</dbReference>
<evidence type="ECO:0000256" key="6">
    <source>
        <dbReference type="ARBA" id="ARBA00022448"/>
    </source>
</evidence>
<evidence type="ECO:0000313" key="22">
    <source>
        <dbReference type="Proteomes" id="UP001161017"/>
    </source>
</evidence>
<evidence type="ECO:0000256" key="2">
    <source>
        <dbReference type="ARBA" id="ARBA00004448"/>
    </source>
</evidence>
<evidence type="ECO:0000256" key="4">
    <source>
        <dbReference type="ARBA" id="ARBA00009630"/>
    </source>
</evidence>
<proteinExistence type="inferred from homology"/>
<dbReference type="SUPFAM" id="SSF103506">
    <property type="entry name" value="Mitochondrial carrier"/>
    <property type="match status" value="1"/>
</dbReference>
<dbReference type="InterPro" id="IPR013766">
    <property type="entry name" value="Thioredoxin_domain"/>
</dbReference>
<comment type="function">
    <text evidence="1">Mitochondrial transporter that mediates uptake of thiamine pyrophosphate (ThPP) into mitochondria.</text>
</comment>
<dbReference type="GO" id="GO:0005743">
    <property type="term" value="C:mitochondrial inner membrane"/>
    <property type="evidence" value="ECO:0007669"/>
    <property type="project" value="UniProtKB-SubCell"/>
</dbReference>
<evidence type="ECO:0000313" key="21">
    <source>
        <dbReference type="EMBL" id="MDI1491398.1"/>
    </source>
</evidence>
<dbReference type="InterPro" id="IPR023395">
    <property type="entry name" value="MCP_dom_sf"/>
</dbReference>
<evidence type="ECO:0000256" key="8">
    <source>
        <dbReference type="ARBA" id="ARBA00022723"/>
    </source>
</evidence>
<evidence type="ECO:0000256" key="13">
    <source>
        <dbReference type="ARBA" id="ARBA00023014"/>
    </source>
</evidence>
<protein>
    <recommendedName>
        <fullName evidence="5">Mitochondrial thiamine pyrophosphate carrier 1</fullName>
    </recommendedName>
</protein>
<keyword evidence="14" id="KW-0496">Mitochondrion</keyword>
<keyword evidence="15 17" id="KW-0472">Membrane</keyword>
<keyword evidence="9" id="KW-0677">Repeat</keyword>
<evidence type="ECO:0000256" key="12">
    <source>
        <dbReference type="ARBA" id="ARBA00023004"/>
    </source>
</evidence>
<dbReference type="AlphaFoldDB" id="A0AA43QRP4"/>